<evidence type="ECO:0000256" key="1">
    <source>
        <dbReference type="SAM" id="Phobius"/>
    </source>
</evidence>
<feature type="transmembrane region" description="Helical" evidence="1">
    <location>
        <begin position="242"/>
        <end position="263"/>
    </location>
</feature>
<dbReference type="Proteomes" id="UP000274762">
    <property type="component" value="Unassembled WGS sequence"/>
</dbReference>
<evidence type="ECO:0000313" key="2">
    <source>
        <dbReference type="EMBL" id="RKR95143.1"/>
    </source>
</evidence>
<feature type="transmembrane region" description="Helical" evidence="1">
    <location>
        <begin position="306"/>
        <end position="328"/>
    </location>
</feature>
<feature type="transmembrane region" description="Helical" evidence="1">
    <location>
        <begin position="412"/>
        <end position="428"/>
    </location>
</feature>
<feature type="transmembrane region" description="Helical" evidence="1">
    <location>
        <begin position="64"/>
        <end position="86"/>
    </location>
</feature>
<feature type="transmembrane region" description="Helical" evidence="1">
    <location>
        <begin position="385"/>
        <end position="406"/>
    </location>
</feature>
<protein>
    <recommendedName>
        <fullName evidence="4">Integral membrane protein</fullName>
    </recommendedName>
</protein>
<feature type="transmembrane region" description="Helical" evidence="1">
    <location>
        <begin position="435"/>
        <end position="454"/>
    </location>
</feature>
<dbReference type="EMBL" id="RBKV01000001">
    <property type="protein sequence ID" value="RKR95143.1"/>
    <property type="molecule type" value="Genomic_DNA"/>
</dbReference>
<reference evidence="2 3" key="1">
    <citation type="submission" date="2018-10" db="EMBL/GenBank/DDBJ databases">
        <title>Sequencing the genomes of 1000 actinobacteria strains.</title>
        <authorList>
            <person name="Klenk H.-P."/>
        </authorList>
    </citation>
    <scope>NUCLEOTIDE SEQUENCE [LARGE SCALE GENOMIC DNA]</scope>
    <source>
        <strain evidence="2 3">DSM 44343</strain>
    </source>
</reference>
<gene>
    <name evidence="2" type="ORF">DFJ75_1953</name>
</gene>
<organism evidence="2 3">
    <name type="scientific">Williamsia marianensis</name>
    <dbReference type="NCBI Taxonomy" id="85044"/>
    <lineage>
        <taxon>Bacteria</taxon>
        <taxon>Bacillati</taxon>
        <taxon>Actinomycetota</taxon>
        <taxon>Actinomycetes</taxon>
        <taxon>Mycobacteriales</taxon>
        <taxon>Nocardiaceae</taxon>
        <taxon>Williamsia</taxon>
    </lineage>
</organism>
<feature type="transmembrane region" description="Helical" evidence="1">
    <location>
        <begin position="25"/>
        <end position="44"/>
    </location>
</feature>
<feature type="transmembrane region" description="Helical" evidence="1">
    <location>
        <begin position="348"/>
        <end position="373"/>
    </location>
</feature>
<evidence type="ECO:0000313" key="3">
    <source>
        <dbReference type="Proteomes" id="UP000274762"/>
    </source>
</evidence>
<keyword evidence="1" id="KW-0812">Transmembrane</keyword>
<comment type="caution">
    <text evidence="2">The sequence shown here is derived from an EMBL/GenBank/DDBJ whole genome shotgun (WGS) entry which is preliminary data.</text>
</comment>
<proteinExistence type="predicted"/>
<feature type="transmembrane region" description="Helical" evidence="1">
    <location>
        <begin position="275"/>
        <end position="299"/>
    </location>
</feature>
<sequence>MTTSLDTPAGYDELDRRRWISRGDVVSLATATTLLLAAVVAPLVGDRQWRINIFALAPPLFGEWGPHVGYGTLPAVLIAVGVIVYGPALSVRLSWRPLIVGSMAACTAWTFALAMIDGWDRGFAGRLVRPDEYLAEVPGVSSITGMLDEFSSRILDYQPDSWTTHVSGHPPGSLLTFVLLDRIGLGGGAWAAVLVVLVGCSAAGALLVTTARLGGELAARRIAPFVALTPAAVWMGVSADGYYMGVAAWGIALLAIAATTTGARAVAAGVGSGLVLGFAIFLNYGLILIGLVAIAVLVIARTYRPLVYSIPAALAVVGCFAAFGFWWLDGYHLVVDRYYQGVATLRPFSYWGWANFASALCAVGPAAAVGLGRAVRPGRIRRREAVALLALAGLFAMIVADVSALSKAEVERIWLPFSVWLLVATALLPRTSQRFWLAGQAITALLINHLVWTYW</sequence>
<dbReference type="RefSeq" id="WP_062799396.1">
    <property type="nucleotide sequence ID" value="NZ_CBCRXS010000004.1"/>
</dbReference>
<name>A0A495K1L3_WILMA</name>
<feature type="transmembrane region" description="Helical" evidence="1">
    <location>
        <begin position="98"/>
        <end position="116"/>
    </location>
</feature>
<keyword evidence="1" id="KW-1133">Transmembrane helix</keyword>
<evidence type="ECO:0008006" key="4">
    <source>
        <dbReference type="Google" id="ProtNLM"/>
    </source>
</evidence>
<feature type="transmembrane region" description="Helical" evidence="1">
    <location>
        <begin position="189"/>
        <end position="211"/>
    </location>
</feature>
<dbReference type="AlphaFoldDB" id="A0A495K1L3"/>
<keyword evidence="1" id="KW-0472">Membrane</keyword>
<accession>A0A495K1L3</accession>